<comment type="caution">
    <text evidence="1">The sequence shown here is derived from an EMBL/GenBank/DDBJ whole genome shotgun (WGS) entry which is preliminary data.</text>
</comment>
<evidence type="ECO:0000313" key="2">
    <source>
        <dbReference type="Proteomes" id="UP000053244"/>
    </source>
</evidence>
<gene>
    <name evidence="1" type="ORF">ADL15_37020</name>
</gene>
<name>A0A124G8U0_9ACTN</name>
<evidence type="ECO:0000313" key="1">
    <source>
        <dbReference type="EMBL" id="KUL26936.1"/>
    </source>
</evidence>
<organism evidence="1 2">
    <name type="scientific">Actinoplanes awajinensis subsp. mycoplanecinus</name>
    <dbReference type="NCBI Taxonomy" id="135947"/>
    <lineage>
        <taxon>Bacteria</taxon>
        <taxon>Bacillati</taxon>
        <taxon>Actinomycetota</taxon>
        <taxon>Actinomycetes</taxon>
        <taxon>Micromonosporales</taxon>
        <taxon>Micromonosporaceae</taxon>
        <taxon>Actinoplanes</taxon>
    </lineage>
</organism>
<dbReference type="AlphaFoldDB" id="A0A124G8U0"/>
<reference evidence="1 2" key="1">
    <citation type="submission" date="2015-10" db="EMBL/GenBank/DDBJ databases">
        <authorList>
            <person name="Gilbert D.G."/>
        </authorList>
    </citation>
    <scope>NUCLEOTIDE SEQUENCE [LARGE SCALE GENOMIC DNA]</scope>
    <source>
        <strain evidence="1 2">NRRL B-16712</strain>
    </source>
</reference>
<keyword evidence="2" id="KW-1185">Reference proteome</keyword>
<protein>
    <submittedName>
        <fullName evidence="1">Uncharacterized protein</fullName>
    </submittedName>
</protein>
<dbReference type="Proteomes" id="UP000053244">
    <property type="component" value="Unassembled WGS sequence"/>
</dbReference>
<dbReference type="EMBL" id="LLZH01000303">
    <property type="protein sequence ID" value="KUL26936.1"/>
    <property type="molecule type" value="Genomic_DNA"/>
</dbReference>
<proteinExistence type="predicted"/>
<sequence>MALLVGGAITAVVSSSAKSELCDMIGNQESFVRASGDDSDKLVKIETVAKRIRTLAGRLVFSGEFKDAGVGFADSLETMVTLRRAGFEDTDEVSASTAARMDEVALSGVENLSQMQRSCGLLATGELGGAASATAEMADKSAQSDVRGAIGAVERYYSETGNYPITSMSEYNNGGSTPQVALGTSSQKITLSDKTELYYVPISGIGPYKICATNTGGSGKWYLYDSAKGGSVDAVSKPATPTSCA</sequence>
<accession>A0A124G8U0</accession>